<dbReference type="AlphaFoldDB" id="A0A484FUF0"/>
<name>A0A484FUF0_COLOR</name>
<reference evidence="2" key="1">
    <citation type="journal article" date="2013" name="New Phytol.">
        <title>Comparative genomic and transcriptomic analyses reveal the hemibiotrophic stage shift of Colletotrichum fungi.</title>
        <authorList>
            <person name="Gan P."/>
            <person name="Ikeda K."/>
            <person name="Irieda H."/>
            <person name="Narusaka M."/>
            <person name="O'Connell R.J."/>
            <person name="Narusaka Y."/>
            <person name="Takano Y."/>
            <person name="Kubo Y."/>
            <person name="Shirasu K."/>
        </authorList>
    </citation>
    <scope>NUCLEOTIDE SEQUENCE [LARGE SCALE GENOMIC DNA]</scope>
    <source>
        <strain evidence="2">104-T / ATCC 96160 / CBS 514.97 / LARS 414 / MAFF 240422</strain>
    </source>
</reference>
<comment type="caution">
    <text evidence="1">The sequence shown here is derived from an EMBL/GenBank/DDBJ whole genome shotgun (WGS) entry which is preliminary data.</text>
</comment>
<dbReference type="EMBL" id="AMCV02000015">
    <property type="protein sequence ID" value="TDZ21355.1"/>
    <property type="molecule type" value="Genomic_DNA"/>
</dbReference>
<dbReference type="OrthoDB" id="4791694at2759"/>
<keyword evidence="2" id="KW-1185">Reference proteome</keyword>
<gene>
    <name evidence="1" type="ORF">Cob_v006031</name>
</gene>
<sequence length="168" mass="18766">MYATGISQSPEKLIKRFGLETHQHFILFVVPVQRGSKDSVSVLDCVEMHRYHLWVFDTEPLVLPRLDDRVRSGCSCFDVGRARGFFKGIDTKVLGDPVETIKLCLRASYFYQAHPFLSGTVHQTSRVASAFSLVPASCSGFMALSSSRLPPALLRSFPPGYDLFLLAH</sequence>
<reference evidence="2" key="2">
    <citation type="journal article" date="2019" name="Mol. Plant Microbe Interact.">
        <title>Genome sequence resources for four phytopathogenic fungi from the Colletotrichum orbiculare species complex.</title>
        <authorList>
            <person name="Gan P."/>
            <person name="Tsushima A."/>
            <person name="Narusaka M."/>
            <person name="Narusaka Y."/>
            <person name="Takano Y."/>
            <person name="Kubo Y."/>
            <person name="Shirasu K."/>
        </authorList>
    </citation>
    <scope>GENOME REANNOTATION</scope>
    <source>
        <strain evidence="2">104-T / ATCC 96160 / CBS 514.97 / LARS 414 / MAFF 240422</strain>
    </source>
</reference>
<organism evidence="1 2">
    <name type="scientific">Colletotrichum orbiculare (strain 104-T / ATCC 96160 / CBS 514.97 / LARS 414 / MAFF 240422)</name>
    <name type="common">Cucumber anthracnose fungus</name>
    <name type="synonym">Colletotrichum lagenarium</name>
    <dbReference type="NCBI Taxonomy" id="1213857"/>
    <lineage>
        <taxon>Eukaryota</taxon>
        <taxon>Fungi</taxon>
        <taxon>Dikarya</taxon>
        <taxon>Ascomycota</taxon>
        <taxon>Pezizomycotina</taxon>
        <taxon>Sordariomycetes</taxon>
        <taxon>Hypocreomycetidae</taxon>
        <taxon>Glomerellales</taxon>
        <taxon>Glomerellaceae</taxon>
        <taxon>Colletotrichum</taxon>
        <taxon>Colletotrichum orbiculare species complex</taxon>
    </lineage>
</organism>
<evidence type="ECO:0000313" key="2">
    <source>
        <dbReference type="Proteomes" id="UP000014480"/>
    </source>
</evidence>
<protein>
    <submittedName>
        <fullName evidence="1">Uncharacterized protein</fullName>
    </submittedName>
</protein>
<accession>A0A484FUF0</accession>
<dbReference type="Proteomes" id="UP000014480">
    <property type="component" value="Unassembled WGS sequence"/>
</dbReference>
<evidence type="ECO:0000313" key="1">
    <source>
        <dbReference type="EMBL" id="TDZ21355.1"/>
    </source>
</evidence>
<proteinExistence type="predicted"/>